<dbReference type="Pfam" id="PF03808">
    <property type="entry name" value="Glyco_tran_WecG"/>
    <property type="match status" value="1"/>
</dbReference>
<reference evidence="4 5" key="1">
    <citation type="submission" date="2017-07" db="EMBL/GenBank/DDBJ databases">
        <title>Complete genome sequence of Actinoalloteichus hoggarensis DSM 45943, type strain of Actinoalloteichus hoggarensis.</title>
        <authorList>
            <person name="Ruckert C."/>
            <person name="Nouioui I."/>
            <person name="Willmese J."/>
            <person name="van Wezel G."/>
            <person name="Klenk H.-P."/>
            <person name="Kalinowski J."/>
            <person name="Zotchev S.B."/>
        </authorList>
    </citation>
    <scope>NUCLEOTIDE SEQUENCE [LARGE SCALE GENOMIC DNA]</scope>
    <source>
        <strain evidence="4 5">DSM 45943</strain>
    </source>
</reference>
<dbReference type="OrthoDB" id="9771846at2"/>
<feature type="compositionally biased region" description="Basic and acidic residues" evidence="3">
    <location>
        <begin position="269"/>
        <end position="288"/>
    </location>
</feature>
<name>A0A221WBQ1_9PSEU</name>
<dbReference type="InterPro" id="IPR004629">
    <property type="entry name" value="WecG_TagA_CpsF"/>
</dbReference>
<keyword evidence="2 4" id="KW-0808">Transferase</keyword>
<sequence length="301" mass="32321">MPSDIPTALILGIPVARLTPVQARAEVARLLDQTGPALLCYVNAHSANVATAEPAYHRVLRDADLVLNDGSGMATAARWHGTPFPANLNGTDFTPEILRLAADRELSVFFLGGEDDVGARAAAALTERIPGLRSAGSLPGFPPASDEAAVVARIKASGADVLVVGMGNPRQELWLARNLPATGARLGVAVGAFLDFASGRVPRAPRWMRRLRIEWLFRLCREPHRLFRRYVLGGPLFLARVARELWAPARPPTDHADSAPGSVTPSPRQDGEPGRVGQRSHDPRERLLPDTANGHGVGEDH</sequence>
<keyword evidence="5" id="KW-1185">Reference proteome</keyword>
<dbReference type="Proteomes" id="UP000204221">
    <property type="component" value="Chromosome"/>
</dbReference>
<evidence type="ECO:0000313" key="5">
    <source>
        <dbReference type="Proteomes" id="UP000204221"/>
    </source>
</evidence>
<gene>
    <name evidence="4" type="primary">tagA</name>
    <name evidence="4" type="ORF">AHOG_26535</name>
</gene>
<evidence type="ECO:0000313" key="4">
    <source>
        <dbReference type="EMBL" id="ASO22909.1"/>
    </source>
</evidence>
<evidence type="ECO:0000256" key="2">
    <source>
        <dbReference type="ARBA" id="ARBA00022679"/>
    </source>
</evidence>
<dbReference type="EMBL" id="CP022521">
    <property type="protein sequence ID" value="ASO22909.1"/>
    <property type="molecule type" value="Genomic_DNA"/>
</dbReference>
<dbReference type="AlphaFoldDB" id="A0A221WBQ1"/>
<proteinExistence type="predicted"/>
<dbReference type="CDD" id="cd06533">
    <property type="entry name" value="Glyco_transf_WecG_TagA"/>
    <property type="match status" value="1"/>
</dbReference>
<dbReference type="PANTHER" id="PTHR34136:SF1">
    <property type="entry name" value="UDP-N-ACETYL-D-MANNOSAMINURONIC ACID TRANSFERASE"/>
    <property type="match status" value="1"/>
</dbReference>
<organism evidence="4 5">
    <name type="scientific">Actinoalloteichus hoggarensis</name>
    <dbReference type="NCBI Taxonomy" id="1470176"/>
    <lineage>
        <taxon>Bacteria</taxon>
        <taxon>Bacillati</taxon>
        <taxon>Actinomycetota</taxon>
        <taxon>Actinomycetes</taxon>
        <taxon>Pseudonocardiales</taxon>
        <taxon>Pseudonocardiaceae</taxon>
        <taxon>Actinoalloteichus</taxon>
    </lineage>
</organism>
<evidence type="ECO:0000256" key="1">
    <source>
        <dbReference type="ARBA" id="ARBA00022676"/>
    </source>
</evidence>
<dbReference type="KEGG" id="ahg:AHOG_26535"/>
<dbReference type="EC" id="2.4.1.187" evidence="4"/>
<dbReference type="GO" id="GO:0047244">
    <property type="term" value="F:N-acetylglucosaminyldiphosphoundecaprenol N-acetyl-beta-D-mannosaminyltransferase activity"/>
    <property type="evidence" value="ECO:0007669"/>
    <property type="project" value="UniProtKB-EC"/>
</dbReference>
<accession>A0A221WBQ1</accession>
<dbReference type="PANTHER" id="PTHR34136">
    <property type="match status" value="1"/>
</dbReference>
<feature type="region of interest" description="Disordered" evidence="3">
    <location>
        <begin position="249"/>
        <end position="301"/>
    </location>
</feature>
<keyword evidence="1 4" id="KW-0328">Glycosyltransferase</keyword>
<evidence type="ECO:0000256" key="3">
    <source>
        <dbReference type="SAM" id="MobiDB-lite"/>
    </source>
</evidence>
<dbReference type="RefSeq" id="WP_157737059.1">
    <property type="nucleotide sequence ID" value="NZ_CP022521.1"/>
</dbReference>
<protein>
    <submittedName>
        <fullName evidence="4">Putative N-acetylmannosaminyltransferase</fullName>
        <ecNumber evidence="4">2.4.1.187</ecNumber>
    </submittedName>
</protein>
<dbReference type="NCBIfam" id="TIGR00696">
    <property type="entry name" value="wecG_tagA_cpsF"/>
    <property type="match status" value="1"/>
</dbReference>